<feature type="transmembrane region" description="Helical" evidence="1">
    <location>
        <begin position="100"/>
        <end position="119"/>
    </location>
</feature>
<keyword evidence="1" id="KW-0472">Membrane</keyword>
<proteinExistence type="predicted"/>
<accession>A0ABT8KK63</accession>
<keyword evidence="1" id="KW-1133">Transmembrane helix</keyword>
<feature type="transmembrane region" description="Helical" evidence="1">
    <location>
        <begin position="126"/>
        <end position="144"/>
    </location>
</feature>
<gene>
    <name evidence="2" type="ORF">QQ008_07000</name>
</gene>
<evidence type="ECO:0000256" key="1">
    <source>
        <dbReference type="SAM" id="Phobius"/>
    </source>
</evidence>
<organism evidence="2 3">
    <name type="scientific">Splendidivirga corallicola</name>
    <dbReference type="NCBI Taxonomy" id="3051826"/>
    <lineage>
        <taxon>Bacteria</taxon>
        <taxon>Pseudomonadati</taxon>
        <taxon>Bacteroidota</taxon>
        <taxon>Cytophagia</taxon>
        <taxon>Cytophagales</taxon>
        <taxon>Splendidivirgaceae</taxon>
        <taxon>Splendidivirga</taxon>
    </lineage>
</organism>
<feature type="transmembrane region" description="Helical" evidence="1">
    <location>
        <begin position="26"/>
        <end position="43"/>
    </location>
</feature>
<evidence type="ECO:0000313" key="3">
    <source>
        <dbReference type="Proteomes" id="UP001172082"/>
    </source>
</evidence>
<reference evidence="2" key="1">
    <citation type="submission" date="2023-06" db="EMBL/GenBank/DDBJ databases">
        <title>Genomic of Parafulvivirga corallium.</title>
        <authorList>
            <person name="Wang G."/>
        </authorList>
    </citation>
    <scope>NUCLEOTIDE SEQUENCE</scope>
    <source>
        <strain evidence="2">BMA10</strain>
    </source>
</reference>
<dbReference type="EMBL" id="JAUJEA010000002">
    <property type="protein sequence ID" value="MDN5201100.1"/>
    <property type="molecule type" value="Genomic_DNA"/>
</dbReference>
<dbReference type="Proteomes" id="UP001172082">
    <property type="component" value="Unassembled WGS sequence"/>
</dbReference>
<sequence>MNLFSLGITDSLSPYMKGKIKLSNQVSLMCAFIGFFYAFFIYVHYKPLVIYPALLFVISSLLLILNRFGLIQISRFLASFQMLTLATLFHASIIQANEPFLIPFFCSQLAMTLIPWLLYGFEEKGSLIASLVICYGLLFSQEMLNKTFEVAVDVTFFKESYLNYMTYAFALGIAVLLLIMMKSDKSENYKLVQIPWEAEGLEKESGSQEDIEQNAGLLN</sequence>
<comment type="caution">
    <text evidence="2">The sequence shown here is derived from an EMBL/GenBank/DDBJ whole genome shotgun (WGS) entry which is preliminary data.</text>
</comment>
<name>A0ABT8KK63_9BACT</name>
<evidence type="ECO:0000313" key="2">
    <source>
        <dbReference type="EMBL" id="MDN5201100.1"/>
    </source>
</evidence>
<feature type="transmembrane region" description="Helical" evidence="1">
    <location>
        <begin position="164"/>
        <end position="181"/>
    </location>
</feature>
<protein>
    <submittedName>
        <fullName evidence="2">Uncharacterized protein</fullName>
    </submittedName>
</protein>
<feature type="transmembrane region" description="Helical" evidence="1">
    <location>
        <begin position="76"/>
        <end position="94"/>
    </location>
</feature>
<feature type="transmembrane region" description="Helical" evidence="1">
    <location>
        <begin position="49"/>
        <end position="69"/>
    </location>
</feature>
<keyword evidence="3" id="KW-1185">Reference proteome</keyword>
<keyword evidence="1" id="KW-0812">Transmembrane</keyword>
<dbReference type="RefSeq" id="WP_346751128.1">
    <property type="nucleotide sequence ID" value="NZ_JAUJEA010000002.1"/>
</dbReference>